<proteinExistence type="predicted"/>
<dbReference type="GO" id="GO:0004176">
    <property type="term" value="F:ATP-dependent peptidase activity"/>
    <property type="evidence" value="ECO:0007669"/>
    <property type="project" value="InterPro"/>
</dbReference>
<dbReference type="GO" id="GO:0030163">
    <property type="term" value="P:protein catabolic process"/>
    <property type="evidence" value="ECO:0007669"/>
    <property type="project" value="InterPro"/>
</dbReference>
<keyword evidence="7" id="KW-0067">ATP-binding</keyword>
<comment type="caution">
    <text evidence="10">The sequence shown here is derived from an EMBL/GenBank/DDBJ whole genome shotgun (WGS) entry which is preliminary data.</text>
</comment>
<feature type="non-terminal residue" evidence="10">
    <location>
        <position position="236"/>
    </location>
</feature>
<dbReference type="GO" id="GO:0005524">
    <property type="term" value="F:ATP binding"/>
    <property type="evidence" value="ECO:0007669"/>
    <property type="project" value="UniProtKB-KW"/>
</dbReference>
<evidence type="ECO:0000259" key="9">
    <source>
        <dbReference type="PROSITE" id="PS51787"/>
    </source>
</evidence>
<evidence type="ECO:0000256" key="8">
    <source>
        <dbReference type="ARBA" id="ARBA00023016"/>
    </source>
</evidence>
<dbReference type="Proteomes" id="UP000264779">
    <property type="component" value="Unassembled WGS sequence"/>
</dbReference>
<dbReference type="InterPro" id="IPR027065">
    <property type="entry name" value="Lon_Prtase"/>
</dbReference>
<feature type="domain" description="Lon N-terminal" evidence="9">
    <location>
        <begin position="11"/>
        <end position="204"/>
    </location>
</feature>
<dbReference type="PANTHER" id="PTHR10046">
    <property type="entry name" value="ATP DEPENDENT LON PROTEASE FAMILY MEMBER"/>
    <property type="match status" value="1"/>
</dbReference>
<dbReference type="GO" id="GO:0004252">
    <property type="term" value="F:serine-type endopeptidase activity"/>
    <property type="evidence" value="ECO:0007669"/>
    <property type="project" value="InterPro"/>
</dbReference>
<evidence type="ECO:0000256" key="1">
    <source>
        <dbReference type="ARBA" id="ARBA00004496"/>
    </source>
</evidence>
<dbReference type="AlphaFoldDB" id="A0A358DX73"/>
<evidence type="ECO:0000256" key="7">
    <source>
        <dbReference type="ARBA" id="ARBA00022840"/>
    </source>
</evidence>
<keyword evidence="6" id="KW-0720">Serine protease</keyword>
<sequence>MTVERENRIEIPVLALRDVVVYPHMVIPLFVGREKSIRCLEAAMDNDKQIFLAAQKDASVDEPESEDIYNVGTIATILQLLKLPDGTVKVLVEGSVRGQVERYEQSEPYFVATVSKIEDEAIDESEQEVLIRSAVSQFEGYVKLNKKIPPEVLTSLNGIDDAARLADTMAAHMPLKLTEKQKVLEMKGVNERLEYLMALMEGEIDLLQVEKKIRTRVKKQMEKSQREYYLNEQMKA</sequence>
<dbReference type="FunFam" id="1.20.58.1480:FF:000001">
    <property type="entry name" value="Lon protease"/>
    <property type="match status" value="1"/>
</dbReference>
<dbReference type="Gene3D" id="2.30.130.40">
    <property type="entry name" value="LON domain-like"/>
    <property type="match status" value="1"/>
</dbReference>
<keyword evidence="4" id="KW-0547">Nucleotide-binding</keyword>
<dbReference type="FunFam" id="2.30.130.40:FF:000001">
    <property type="entry name" value="Lon protease"/>
    <property type="match status" value="1"/>
</dbReference>
<dbReference type="Pfam" id="PF02190">
    <property type="entry name" value="LON_substr_bdg"/>
    <property type="match status" value="1"/>
</dbReference>
<dbReference type="InterPro" id="IPR046336">
    <property type="entry name" value="Lon_prtase_N_sf"/>
</dbReference>
<accession>A0A358DX73</accession>
<dbReference type="SUPFAM" id="SSF88697">
    <property type="entry name" value="PUA domain-like"/>
    <property type="match status" value="1"/>
</dbReference>
<evidence type="ECO:0000313" key="10">
    <source>
        <dbReference type="EMBL" id="HBU50846.1"/>
    </source>
</evidence>
<dbReference type="GO" id="GO:0006508">
    <property type="term" value="P:proteolysis"/>
    <property type="evidence" value="ECO:0007669"/>
    <property type="project" value="UniProtKB-KW"/>
</dbReference>
<evidence type="ECO:0000256" key="6">
    <source>
        <dbReference type="ARBA" id="ARBA00022825"/>
    </source>
</evidence>
<reference evidence="10 11" key="1">
    <citation type="journal article" date="2018" name="Nat. Biotechnol.">
        <title>A standardized bacterial taxonomy based on genome phylogeny substantially revises the tree of life.</title>
        <authorList>
            <person name="Parks D.H."/>
            <person name="Chuvochina M."/>
            <person name="Waite D.W."/>
            <person name="Rinke C."/>
            <person name="Skarshewski A."/>
            <person name="Chaumeil P.A."/>
            <person name="Hugenholtz P."/>
        </authorList>
    </citation>
    <scope>NUCLEOTIDE SEQUENCE [LARGE SCALE GENOMIC DNA]</scope>
    <source>
        <strain evidence="10">UBA11621</strain>
    </source>
</reference>
<comment type="subcellular location">
    <subcellularLocation>
        <location evidence="1">Cytoplasm</location>
    </subcellularLocation>
</comment>
<dbReference type="GO" id="GO:0005737">
    <property type="term" value="C:cytoplasm"/>
    <property type="evidence" value="ECO:0007669"/>
    <property type="project" value="UniProtKB-SubCell"/>
</dbReference>
<keyword evidence="8" id="KW-0346">Stress response</keyword>
<evidence type="ECO:0000313" key="11">
    <source>
        <dbReference type="Proteomes" id="UP000264779"/>
    </source>
</evidence>
<dbReference type="SMART" id="SM00464">
    <property type="entry name" value="LON"/>
    <property type="match status" value="1"/>
</dbReference>
<evidence type="ECO:0000256" key="4">
    <source>
        <dbReference type="ARBA" id="ARBA00022741"/>
    </source>
</evidence>
<keyword evidence="2" id="KW-0963">Cytoplasm</keyword>
<evidence type="ECO:0000256" key="3">
    <source>
        <dbReference type="ARBA" id="ARBA00022670"/>
    </source>
</evidence>
<keyword evidence="5" id="KW-0378">Hydrolase</keyword>
<dbReference type="PROSITE" id="PS51787">
    <property type="entry name" value="LON_N"/>
    <property type="match status" value="1"/>
</dbReference>
<evidence type="ECO:0000256" key="2">
    <source>
        <dbReference type="ARBA" id="ARBA00022490"/>
    </source>
</evidence>
<organism evidence="10 11">
    <name type="scientific">Alteromonas australica</name>
    <dbReference type="NCBI Taxonomy" id="589873"/>
    <lineage>
        <taxon>Bacteria</taxon>
        <taxon>Pseudomonadati</taxon>
        <taxon>Pseudomonadota</taxon>
        <taxon>Gammaproteobacteria</taxon>
        <taxon>Alteromonadales</taxon>
        <taxon>Alteromonadaceae</taxon>
        <taxon>Alteromonas/Salinimonas group</taxon>
        <taxon>Alteromonas</taxon>
    </lineage>
</organism>
<dbReference type="EMBL" id="DONK01000093">
    <property type="protein sequence ID" value="HBU50846.1"/>
    <property type="molecule type" value="Genomic_DNA"/>
</dbReference>
<dbReference type="InterPro" id="IPR003111">
    <property type="entry name" value="Lon_prtase_N"/>
</dbReference>
<protein>
    <submittedName>
        <fullName evidence="10">Endopeptidase La</fullName>
    </submittedName>
</protein>
<dbReference type="Gene3D" id="1.20.58.1480">
    <property type="match status" value="1"/>
</dbReference>
<evidence type="ECO:0000256" key="5">
    <source>
        <dbReference type="ARBA" id="ARBA00022801"/>
    </source>
</evidence>
<name>A0A358DX73_9ALTE</name>
<gene>
    <name evidence="10" type="ORF">DEB45_06275</name>
</gene>
<keyword evidence="3" id="KW-0645">Protease</keyword>
<dbReference type="InterPro" id="IPR015947">
    <property type="entry name" value="PUA-like_sf"/>
</dbReference>